<dbReference type="AlphaFoldDB" id="W4QIE3"/>
<dbReference type="GO" id="GO:0020037">
    <property type="term" value="F:heme binding"/>
    <property type="evidence" value="ECO:0007669"/>
    <property type="project" value="InterPro"/>
</dbReference>
<reference evidence="2" key="1">
    <citation type="journal article" date="2014" name="Genome Announc.">
        <title>Draft Genome Sequences of Three Alkaliphilic Bacillus Strains, Bacillus wakoensis JCM 9140T, Bacillus akibai JCM 9157T, and Bacillus hemicellulosilyticus JCM 9152T.</title>
        <authorList>
            <person name="Yuki M."/>
            <person name="Oshima K."/>
            <person name="Suda W."/>
            <person name="Oshida Y."/>
            <person name="Kitamura K."/>
            <person name="Iida T."/>
            <person name="Hattori M."/>
            <person name="Ohkuma M."/>
        </authorList>
    </citation>
    <scope>NUCLEOTIDE SEQUENCE [LARGE SCALE GENOMIC DNA]</scope>
    <source>
        <strain evidence="2">JCM 9152</strain>
    </source>
</reference>
<proteinExistence type="predicted"/>
<dbReference type="SUPFAM" id="SSF56634">
    <property type="entry name" value="Heme-dependent catalase-like"/>
    <property type="match status" value="1"/>
</dbReference>
<name>W4QIE3_9BACI</name>
<evidence type="ECO:0000313" key="3">
    <source>
        <dbReference type="Proteomes" id="UP000018895"/>
    </source>
</evidence>
<dbReference type="InterPro" id="IPR020835">
    <property type="entry name" value="Catalase_sf"/>
</dbReference>
<gene>
    <name evidence="2" type="ORF">JCM9152_2546</name>
</gene>
<dbReference type="InterPro" id="IPR010582">
    <property type="entry name" value="Catalase_immune_responsive"/>
</dbReference>
<dbReference type="Proteomes" id="UP000018895">
    <property type="component" value="Unassembled WGS sequence"/>
</dbReference>
<dbReference type="STRING" id="1236971.JCM9152_2546"/>
<evidence type="ECO:0000313" key="2">
    <source>
        <dbReference type="EMBL" id="GAE31104.1"/>
    </source>
</evidence>
<accession>W4QIE3</accession>
<evidence type="ECO:0000259" key="1">
    <source>
        <dbReference type="Pfam" id="PF06628"/>
    </source>
</evidence>
<organism evidence="2 3">
    <name type="scientific">Halalkalibacter hemicellulosilyticusJCM 9152</name>
    <dbReference type="NCBI Taxonomy" id="1236971"/>
    <lineage>
        <taxon>Bacteria</taxon>
        <taxon>Bacillati</taxon>
        <taxon>Bacillota</taxon>
        <taxon>Bacilli</taxon>
        <taxon>Bacillales</taxon>
        <taxon>Bacillaceae</taxon>
        <taxon>Halalkalibacter</taxon>
    </lineage>
</organism>
<sequence length="104" mass="11913">MSNQSNDVKQGLEVLMGYPLMKQLASKHIAKEEDFKEAGDIYREYTKEQKDFLVTNVVSELSQVEERTRLIAICNFYRADEQLGHNLADRLDVDISPYVGMLNG</sequence>
<dbReference type="Pfam" id="PF06628">
    <property type="entry name" value="Catalase-rel"/>
    <property type="match status" value="1"/>
</dbReference>
<protein>
    <submittedName>
        <fullName evidence="2">Catalase</fullName>
    </submittedName>
</protein>
<dbReference type="Gene3D" id="2.40.180.10">
    <property type="entry name" value="Catalase core domain"/>
    <property type="match status" value="1"/>
</dbReference>
<dbReference type="EMBL" id="BAUU01000016">
    <property type="protein sequence ID" value="GAE31104.1"/>
    <property type="molecule type" value="Genomic_DNA"/>
</dbReference>
<dbReference type="OrthoDB" id="9760293at2"/>
<feature type="domain" description="Catalase immune-responsive" evidence="1">
    <location>
        <begin position="30"/>
        <end position="91"/>
    </location>
</feature>
<dbReference type="RefSeq" id="WP_035344334.1">
    <property type="nucleotide sequence ID" value="NZ_BAUU01000016.1"/>
</dbReference>
<keyword evidence="3" id="KW-1185">Reference proteome</keyword>
<comment type="caution">
    <text evidence="2">The sequence shown here is derived from an EMBL/GenBank/DDBJ whole genome shotgun (WGS) entry which is preliminary data.</text>
</comment>